<evidence type="ECO:0008006" key="3">
    <source>
        <dbReference type="Google" id="ProtNLM"/>
    </source>
</evidence>
<dbReference type="SUPFAM" id="SSF52540">
    <property type="entry name" value="P-loop containing nucleoside triphosphate hydrolases"/>
    <property type="match status" value="1"/>
</dbReference>
<protein>
    <recommendedName>
        <fullName evidence="3">AAA+ ATPase domain-containing protein</fullName>
    </recommendedName>
</protein>
<proteinExistence type="predicted"/>
<dbReference type="eggNOG" id="COG1672">
    <property type="taxonomic scope" value="Bacteria"/>
</dbReference>
<dbReference type="InterPro" id="IPR027417">
    <property type="entry name" value="P-loop_NTPase"/>
</dbReference>
<dbReference type="EMBL" id="DF820478">
    <property type="protein sequence ID" value="GAK61266.1"/>
    <property type="molecule type" value="Genomic_DNA"/>
</dbReference>
<reference evidence="1" key="1">
    <citation type="journal article" date="2015" name="PeerJ">
        <title>First genomic representation of candidate bacterial phylum KSB3 points to enhanced environmental sensing as a trigger of wastewater bulking.</title>
        <authorList>
            <person name="Sekiguchi Y."/>
            <person name="Ohashi A."/>
            <person name="Parks D.H."/>
            <person name="Yamauchi T."/>
            <person name="Tyson G.W."/>
            <person name="Hugenholtz P."/>
        </authorList>
    </citation>
    <scope>NUCLEOTIDE SEQUENCE [LARGE SCALE GENOMIC DNA]</scope>
</reference>
<evidence type="ECO:0000313" key="2">
    <source>
        <dbReference type="Proteomes" id="UP000030661"/>
    </source>
</evidence>
<dbReference type="AlphaFoldDB" id="A0A081C9L1"/>
<dbReference type="Pfam" id="PF14516">
    <property type="entry name" value="AAA_35"/>
    <property type="match status" value="1"/>
</dbReference>
<dbReference type="Gene3D" id="3.40.50.300">
    <property type="entry name" value="P-loop containing nucleotide triphosphate hydrolases"/>
    <property type="match status" value="1"/>
</dbReference>
<gene>
    <name evidence="1" type="ORF">U27_01166</name>
</gene>
<accession>A0A081C9L1</accession>
<evidence type="ECO:0000313" key="1">
    <source>
        <dbReference type="EMBL" id="GAK61266.1"/>
    </source>
</evidence>
<dbReference type="Proteomes" id="UP000030661">
    <property type="component" value="Unassembled WGS sequence"/>
</dbReference>
<dbReference type="STRING" id="1499967.U27_01166"/>
<sequence>MRKFSSYGQIDTELHYYAPRTALIERACTQLVGEYPEKGGHYITVWAPRQTGKSTMMLEVTKKLRQHDEFDVALISMQSGKSVHSTEGILELFLKELQNQLDVEFPPITAYNALPEIFTSTYLNKPLILILDEFDALDEEFINSFANEFRKIYTVRLNETQKPTHEKQYLLHSLALIGVRSVLGIENVTGSPFNVQRSVHIPNLTFEEVQGMFNWYARESGQPVEAGVVERLYAETSGHPGLVCWFGELLTEGYEEVQVDRTRLLTVQDFERVYAAATHILPNNTLLNILSKAKQAPYKDMVLNIFEASEKLEFRYYDPTINFLYMHGVIAPEKTEENRYYIKFACPYIQKGIFDYFSGELFREMGSLVDPFDPLQDVMSEKELHLPALLVRYQAYLRKNSHWLFKQAPRRVDLRIHEAVYHFNLYMYLHKFLHSKGARVWPEFPTGNGKLDILIRYQQRLYGLEVKSFSDLNEYRKALTQATSYGQDLGITEITLALFIESIDEDNRNKYEQNYVDAAGVTVKPVFIETGV</sequence>
<name>A0A081C9L1_VECG1</name>
<keyword evidence="2" id="KW-1185">Reference proteome</keyword>
<dbReference type="HOGENOM" id="CLU_038452_0_0_0"/>
<organism evidence="1">
    <name type="scientific">Vecturithrix granuli</name>
    <dbReference type="NCBI Taxonomy" id="1499967"/>
    <lineage>
        <taxon>Bacteria</taxon>
        <taxon>Candidatus Moduliflexota</taxon>
        <taxon>Candidatus Vecturitrichia</taxon>
        <taxon>Candidatus Vecturitrichales</taxon>
        <taxon>Candidatus Vecturitrichaceae</taxon>
        <taxon>Candidatus Vecturithrix</taxon>
    </lineage>
</organism>